<reference evidence="3" key="1">
    <citation type="journal article" date="2011" name="Genetics">
        <title>Massive changes in genome architecture accompany the transition to self-fertility in the filamentous fungus Neurospora tetrasperma.</title>
        <authorList>
            <person name="Ellison C.E."/>
            <person name="Stajich J.E."/>
            <person name="Jacobson D.J."/>
            <person name="Natvig D.O."/>
            <person name="Lapidus A."/>
            <person name="Foster B."/>
            <person name="Aerts A."/>
            <person name="Riley R."/>
            <person name="Lindquist E.A."/>
            <person name="Grigoriev I.V."/>
            <person name="Taylor J.W."/>
        </authorList>
    </citation>
    <scope>NUCLEOTIDE SEQUENCE [LARGE SCALE GENOMIC DNA]</scope>
    <source>
        <strain evidence="3">FGSC 2508 / P0657</strain>
    </source>
</reference>
<dbReference type="NCBIfam" id="TIGR02453">
    <property type="entry name" value="TIGR02453 family protein"/>
    <property type="match status" value="1"/>
</dbReference>
<dbReference type="Proteomes" id="UP000008065">
    <property type="component" value="Unassembled WGS sequence"/>
</dbReference>
<evidence type="ECO:0000256" key="1">
    <source>
        <dbReference type="SAM" id="MobiDB-lite"/>
    </source>
</evidence>
<evidence type="ECO:0000313" key="2">
    <source>
        <dbReference type="EMBL" id="EGO54162.1"/>
    </source>
</evidence>
<dbReference type="Pfam" id="PF09365">
    <property type="entry name" value="DUF2461"/>
    <property type="match status" value="1"/>
</dbReference>
<evidence type="ECO:0000313" key="3">
    <source>
        <dbReference type="Proteomes" id="UP000008065"/>
    </source>
</evidence>
<dbReference type="RefSeq" id="XP_009854151.1">
    <property type="nucleotide sequence ID" value="XM_009855849.1"/>
</dbReference>
<feature type="compositionally biased region" description="Low complexity" evidence="1">
    <location>
        <begin position="52"/>
        <end position="61"/>
    </location>
</feature>
<dbReference type="VEuPathDB" id="FungiDB:NEUTE1DRAFT_68606"/>
<dbReference type="GeneID" id="20829334"/>
<dbReference type="OrthoDB" id="2537769at2759"/>
<sequence>MPPRKRKAAAIAHDDDAVSTPDYSARRRSTRVSASAKKSHYFEGGDSDSDSPEASAAAKSKSNAKSKAKATRGRPKKAKVEADSDLDENDDEDDEDAYNDDPETQNDDDDDNTHQNNNNNEEESDDSTSSPKLTFIPIPKLRDPNGVPYTPSTIHPNTLLFLADLRRNNKRSWLKLHDAEYRRSLSDWESYATSLTDEIIASCDSTIPELPFRDINFRIYRDIRFSKDPTPYKPHYSASWSRTGRKGPYACYYVHVEPGKCFVGGGLWHPDGPALARLRASVDERPGRWRRVLMDKTFRDTFLGKGGKESDGGLDEERAVIKAFCVANAENALKTKPKGFDAEHRDIELLKLRNFTVGKKLPDSVFTSENGQEQVLDVIRAMVPFVTHLNRIVMPDPGDDDDSEEEEV</sequence>
<dbReference type="EMBL" id="GL891307">
    <property type="protein sequence ID" value="EGO54162.1"/>
    <property type="molecule type" value="Genomic_DNA"/>
</dbReference>
<dbReference type="InterPro" id="IPR012808">
    <property type="entry name" value="CHP02453"/>
</dbReference>
<dbReference type="KEGG" id="nte:NEUTE1DRAFT68606"/>
<accession>F8MWP1</accession>
<dbReference type="HOGENOM" id="CLU_036742_0_0_1"/>
<dbReference type="PANTHER" id="PTHR36452:SF1">
    <property type="entry name" value="DUF2461 DOMAIN-CONTAINING PROTEIN"/>
    <property type="match status" value="1"/>
</dbReference>
<protein>
    <submittedName>
        <fullName evidence="2">Uncharacterized protein</fullName>
    </submittedName>
</protein>
<feature type="compositionally biased region" description="Acidic residues" evidence="1">
    <location>
        <begin position="83"/>
        <end position="111"/>
    </location>
</feature>
<gene>
    <name evidence="2" type="ORF">NEUTE1DRAFT_68606</name>
</gene>
<feature type="region of interest" description="Disordered" evidence="1">
    <location>
        <begin position="1"/>
        <end position="153"/>
    </location>
</feature>
<keyword evidence="3" id="KW-1185">Reference proteome</keyword>
<dbReference type="AlphaFoldDB" id="F8MWP1"/>
<dbReference type="PANTHER" id="PTHR36452">
    <property type="entry name" value="CHROMOSOME 12, WHOLE GENOME SHOTGUN SEQUENCE"/>
    <property type="match status" value="1"/>
</dbReference>
<name>F8MWP1_NEUT8</name>
<organism evidence="2 3">
    <name type="scientific">Neurospora tetrasperma (strain FGSC 2508 / ATCC MYA-4615 / P0657)</name>
    <dbReference type="NCBI Taxonomy" id="510951"/>
    <lineage>
        <taxon>Eukaryota</taxon>
        <taxon>Fungi</taxon>
        <taxon>Dikarya</taxon>
        <taxon>Ascomycota</taxon>
        <taxon>Pezizomycotina</taxon>
        <taxon>Sordariomycetes</taxon>
        <taxon>Sordariomycetidae</taxon>
        <taxon>Sordariales</taxon>
        <taxon>Sordariaceae</taxon>
        <taxon>Neurospora</taxon>
    </lineage>
</organism>
<proteinExistence type="predicted"/>
<feature type="compositionally biased region" description="Basic residues" evidence="1">
    <location>
        <begin position="62"/>
        <end position="77"/>
    </location>
</feature>